<dbReference type="InterPro" id="IPR014016">
    <property type="entry name" value="UvrD-like_ATP-bd"/>
</dbReference>
<dbReference type="InterPro" id="IPR013986">
    <property type="entry name" value="DExx_box_DNA_helicase_dom_sf"/>
</dbReference>
<proteinExistence type="inferred from homology"/>
<reference evidence="14" key="1">
    <citation type="submission" date="2014-08" db="EMBL/GenBank/DDBJ databases">
        <authorList>
            <person name="Sharma Rahul"/>
            <person name="Thines Marco"/>
        </authorList>
    </citation>
    <scope>NUCLEOTIDE SEQUENCE</scope>
</reference>
<dbReference type="GO" id="GO:0043138">
    <property type="term" value="F:3'-5' DNA helicase activity"/>
    <property type="evidence" value="ECO:0007669"/>
    <property type="project" value="UniProtKB-EC"/>
</dbReference>
<name>A0A0F7SVX4_PHARH</name>
<evidence type="ECO:0000256" key="2">
    <source>
        <dbReference type="ARBA" id="ARBA00022741"/>
    </source>
</evidence>
<dbReference type="Pfam" id="PF13361">
    <property type="entry name" value="UvrD_C"/>
    <property type="match status" value="1"/>
</dbReference>
<dbReference type="Gene3D" id="3.40.50.300">
    <property type="entry name" value="P-loop containing nucleotide triphosphate hydrolases"/>
    <property type="match status" value="2"/>
</dbReference>
<dbReference type="Pfam" id="PF00580">
    <property type="entry name" value="UvrD-helicase"/>
    <property type="match status" value="1"/>
</dbReference>
<evidence type="ECO:0000259" key="13">
    <source>
        <dbReference type="PROSITE" id="PS51217"/>
    </source>
</evidence>
<dbReference type="InterPro" id="IPR000212">
    <property type="entry name" value="DNA_helicase_UvrD/REP"/>
</dbReference>
<dbReference type="GO" id="GO:0005634">
    <property type="term" value="C:nucleus"/>
    <property type="evidence" value="ECO:0007669"/>
    <property type="project" value="TreeGrafter"/>
</dbReference>
<protein>
    <recommendedName>
        <fullName evidence="9">DNA 3'-5' helicase</fullName>
        <ecNumber evidence="9">5.6.2.4</ecNumber>
    </recommendedName>
</protein>
<dbReference type="PROSITE" id="PS51198">
    <property type="entry name" value="UVRD_HELICASE_ATP_BIND"/>
    <property type="match status" value="1"/>
</dbReference>
<dbReference type="Gene3D" id="1.10.10.160">
    <property type="match status" value="1"/>
</dbReference>
<dbReference type="InterPro" id="IPR027417">
    <property type="entry name" value="P-loop_NTPase"/>
</dbReference>
<keyword evidence="3 11" id="KW-0378">Hydrolase</keyword>
<feature type="domain" description="UvrD-like helicase C-terminal" evidence="13">
    <location>
        <begin position="288"/>
        <end position="573"/>
    </location>
</feature>
<dbReference type="Gene3D" id="1.10.486.10">
    <property type="entry name" value="PCRA, domain 4"/>
    <property type="match status" value="1"/>
</dbReference>
<evidence type="ECO:0000256" key="3">
    <source>
        <dbReference type="ARBA" id="ARBA00022801"/>
    </source>
</evidence>
<dbReference type="EMBL" id="LN483157">
    <property type="protein sequence ID" value="CED84128.1"/>
    <property type="molecule type" value="Genomic_DNA"/>
</dbReference>
<evidence type="ECO:0000256" key="8">
    <source>
        <dbReference type="ARBA" id="ARBA00034617"/>
    </source>
</evidence>
<evidence type="ECO:0000256" key="7">
    <source>
        <dbReference type="ARBA" id="ARBA00023235"/>
    </source>
</evidence>
<feature type="domain" description="UvrD-like helicase ATP-binding" evidence="12">
    <location>
        <begin position="15"/>
        <end position="287"/>
    </location>
</feature>
<dbReference type="GO" id="GO:0000725">
    <property type="term" value="P:recombinational repair"/>
    <property type="evidence" value="ECO:0007669"/>
    <property type="project" value="TreeGrafter"/>
</dbReference>
<comment type="catalytic activity">
    <reaction evidence="8">
        <text>Couples ATP hydrolysis with the unwinding of duplex DNA by translocating in the 3'-5' direction.</text>
        <dbReference type="EC" id="5.6.2.4"/>
    </reaction>
</comment>
<evidence type="ECO:0000256" key="9">
    <source>
        <dbReference type="ARBA" id="ARBA00034808"/>
    </source>
</evidence>
<comment type="similarity">
    <text evidence="1">Belongs to the helicase family. UvrD subfamily.</text>
</comment>
<dbReference type="GO" id="GO:0005524">
    <property type="term" value="F:ATP binding"/>
    <property type="evidence" value="ECO:0007669"/>
    <property type="project" value="UniProtKB-UniRule"/>
</dbReference>
<organism evidence="14">
    <name type="scientific">Phaffia rhodozyma</name>
    <name type="common">Yeast</name>
    <name type="synonym">Xanthophyllomyces dendrorhous</name>
    <dbReference type="NCBI Taxonomy" id="264483"/>
    <lineage>
        <taxon>Eukaryota</taxon>
        <taxon>Fungi</taxon>
        <taxon>Dikarya</taxon>
        <taxon>Basidiomycota</taxon>
        <taxon>Agaricomycotina</taxon>
        <taxon>Tremellomycetes</taxon>
        <taxon>Cystofilobasidiales</taxon>
        <taxon>Mrakiaceae</taxon>
        <taxon>Phaffia</taxon>
    </lineage>
</organism>
<keyword evidence="2 11" id="KW-0547">Nucleotide-binding</keyword>
<comment type="catalytic activity">
    <reaction evidence="10">
        <text>ATP + H2O = ADP + phosphate + H(+)</text>
        <dbReference type="Rhea" id="RHEA:13065"/>
        <dbReference type="ChEBI" id="CHEBI:15377"/>
        <dbReference type="ChEBI" id="CHEBI:15378"/>
        <dbReference type="ChEBI" id="CHEBI:30616"/>
        <dbReference type="ChEBI" id="CHEBI:43474"/>
        <dbReference type="ChEBI" id="CHEBI:456216"/>
        <dbReference type="EC" id="5.6.2.4"/>
    </reaction>
</comment>
<accession>A0A0F7SVX4</accession>
<evidence type="ECO:0000256" key="5">
    <source>
        <dbReference type="ARBA" id="ARBA00022840"/>
    </source>
</evidence>
<dbReference type="EC" id="5.6.2.4" evidence="9"/>
<sequence length="752" mass="86061">MLSLRPSIRTIHLESLNAAQTQAVITSPAYPLQILAGPGTGKTRVLTSRIIHLIKHHGFKPESICAVTFTKRAAAEMQIRLHTMLGGDVASKLVVGTFHSVCLRYLRKYHLEAGLPPTFQVIDEEVAFGLMSNLIRRNTSKIMKMEKSVPFPGPTLAMVSAIKMSEREPKLDSVIELLYLEYQKELRRRGQLDFDDLLVYAVDLFERHPELTRNIKHIFIDEFQDTNSIQYKLAKQFTDSKRTMTVVGDPDQSIYGWRSAVKENMENMYRDLPDCSRVLLEENYRSTGHIVAASDGIISQDIHRIDKHLWTANPRGKLVFTKCFDRTDDETHFFAKEIVRLKIAYGLEYSDFAILMRYNAQSRAIEQALKELNVPCRILNDQRYYYRPQIRAIIAYLRLIDDETVESAFQHVFDVIASSSEPLTTKKIVHIAEKYGVPSMTYLRGPRLELTGLERSLVTSFLHDLDKIRKFAYEGATISQLIDYVVAVIRPELIWDSSPDQVLSWKNIVELKDFATKFQLSKKEMRALKQNAQTACSDSLTRFLLKTFPGEIEEGVGEQVPEVVISTVHRAKGLEWPVVFIPAVEHGFFPVKHVDQKDTEEERRVFFVAATRAQALLFLTHSRSRQGYRSKSACVPSPFLVEALRDQKILYTDEYPVVTADSRIAMYNLLRRDIPNAEEIERDIAISDIPLDPSDAYYLDSNRRPITTFESSQVSLSPVPPLSPNTAQYEAKVMEFESTQALLTWFFRSKSL</sequence>
<evidence type="ECO:0000313" key="14">
    <source>
        <dbReference type="EMBL" id="CED84128.1"/>
    </source>
</evidence>
<dbReference type="InterPro" id="IPR014017">
    <property type="entry name" value="DNA_helicase_UvrD-like_C"/>
</dbReference>
<keyword evidence="6" id="KW-0238">DNA-binding</keyword>
<dbReference type="GO" id="GO:0016787">
    <property type="term" value="F:hydrolase activity"/>
    <property type="evidence" value="ECO:0007669"/>
    <property type="project" value="UniProtKB-UniRule"/>
</dbReference>
<evidence type="ECO:0000256" key="6">
    <source>
        <dbReference type="ARBA" id="ARBA00023125"/>
    </source>
</evidence>
<dbReference type="CDD" id="cd17932">
    <property type="entry name" value="DEXQc_UvrD"/>
    <property type="match status" value="1"/>
</dbReference>
<evidence type="ECO:0000256" key="10">
    <source>
        <dbReference type="ARBA" id="ARBA00048988"/>
    </source>
</evidence>
<keyword evidence="4 11" id="KW-0347">Helicase</keyword>
<feature type="binding site" evidence="11">
    <location>
        <begin position="36"/>
        <end position="43"/>
    </location>
    <ligand>
        <name>ATP</name>
        <dbReference type="ChEBI" id="CHEBI:30616"/>
    </ligand>
</feature>
<keyword evidence="7" id="KW-0413">Isomerase</keyword>
<dbReference type="PANTHER" id="PTHR11070">
    <property type="entry name" value="UVRD / RECB / PCRA DNA HELICASE FAMILY MEMBER"/>
    <property type="match status" value="1"/>
</dbReference>
<evidence type="ECO:0000256" key="1">
    <source>
        <dbReference type="ARBA" id="ARBA00009922"/>
    </source>
</evidence>
<evidence type="ECO:0000259" key="12">
    <source>
        <dbReference type="PROSITE" id="PS51198"/>
    </source>
</evidence>
<dbReference type="PROSITE" id="PS51217">
    <property type="entry name" value="UVRD_HELICASE_CTER"/>
    <property type="match status" value="1"/>
</dbReference>
<dbReference type="SUPFAM" id="SSF52540">
    <property type="entry name" value="P-loop containing nucleoside triphosphate hydrolases"/>
    <property type="match status" value="1"/>
</dbReference>
<evidence type="ECO:0000256" key="11">
    <source>
        <dbReference type="PROSITE-ProRule" id="PRU00560"/>
    </source>
</evidence>
<dbReference type="GO" id="GO:0003677">
    <property type="term" value="F:DNA binding"/>
    <property type="evidence" value="ECO:0007669"/>
    <property type="project" value="UniProtKB-KW"/>
</dbReference>
<evidence type="ECO:0000256" key="4">
    <source>
        <dbReference type="ARBA" id="ARBA00022806"/>
    </source>
</evidence>
<dbReference type="PANTHER" id="PTHR11070:SF2">
    <property type="entry name" value="ATP-DEPENDENT DNA HELICASE SRS2"/>
    <property type="match status" value="1"/>
</dbReference>
<dbReference type="AlphaFoldDB" id="A0A0F7SVX4"/>
<keyword evidence="5 11" id="KW-0067">ATP-binding</keyword>